<gene>
    <name evidence="1" type="ORF">B4110_1427</name>
</gene>
<evidence type="ECO:0000313" key="1">
    <source>
        <dbReference type="EMBL" id="KYD21404.1"/>
    </source>
</evidence>
<dbReference type="RefSeq" id="WP_062679361.1">
    <property type="nucleotide sequence ID" value="NZ_LQYW01000190.1"/>
</dbReference>
<organism evidence="1 2">
    <name type="scientific">Parageobacillus toebii</name>
    <dbReference type="NCBI Taxonomy" id="153151"/>
    <lineage>
        <taxon>Bacteria</taxon>
        <taxon>Bacillati</taxon>
        <taxon>Bacillota</taxon>
        <taxon>Bacilli</taxon>
        <taxon>Bacillales</taxon>
        <taxon>Anoxybacillaceae</taxon>
        <taxon>Parageobacillus</taxon>
    </lineage>
</organism>
<dbReference type="AlphaFoldDB" id="A0A150MA35"/>
<comment type="caution">
    <text evidence="1">The sequence shown here is derived from an EMBL/GenBank/DDBJ whole genome shotgun (WGS) entry which is preliminary data.</text>
</comment>
<name>A0A150MA35_9BACL</name>
<dbReference type="Proteomes" id="UP000075324">
    <property type="component" value="Unassembled WGS sequence"/>
</dbReference>
<sequence length="238" mass="27800">MVKPVGFDQKIMLHHLDFTANEARKLSRKEMYEALDYFLRSDIQGAKSRKNAITMLMKIWYLVDENVIRLRDSVLELFPHLTKEERLLLHWGMTILAYPFFKDVVYEMGKLFRLQDEIPSAVIGRKMKELYGDRRRVEVATSAVLTSIKTWEAVGWLKSRAYTPLPKVIITSKELHPFIAEVILRAMNVTAIPVDFLYHHPLFFPFSFTISTESLRNAHQFSVHRQGIDQLIVELCES</sequence>
<dbReference type="EMBL" id="LQYW01000190">
    <property type="protein sequence ID" value="KYD21404.1"/>
    <property type="molecule type" value="Genomic_DNA"/>
</dbReference>
<evidence type="ECO:0000313" key="2">
    <source>
        <dbReference type="Proteomes" id="UP000075324"/>
    </source>
</evidence>
<dbReference type="PATRIC" id="fig|153151.4.peg.2546"/>
<protein>
    <submittedName>
        <fullName evidence="1">Uncharacterized protein</fullName>
    </submittedName>
</protein>
<accession>A0A150MA35</accession>
<reference evidence="1 2" key="1">
    <citation type="submission" date="2016-01" db="EMBL/GenBank/DDBJ databases">
        <title>Draft Genome Sequences of Seven Thermophilic Sporeformers Isolated from Foods.</title>
        <authorList>
            <person name="Berendsen E.M."/>
            <person name="Wells-Bennik M.H."/>
            <person name="Krawcyk A.O."/>
            <person name="De Jong A."/>
            <person name="Holsappel S."/>
            <person name="Eijlander R.T."/>
            <person name="Kuipers O.P."/>
        </authorList>
    </citation>
    <scope>NUCLEOTIDE SEQUENCE [LARGE SCALE GENOMIC DNA]</scope>
    <source>
        <strain evidence="1 2">B4110</strain>
    </source>
</reference>
<proteinExistence type="predicted"/>